<evidence type="ECO:0000313" key="6">
    <source>
        <dbReference type="Proteomes" id="UP000316343"/>
    </source>
</evidence>
<evidence type="ECO:0000256" key="1">
    <source>
        <dbReference type="ARBA" id="ARBA00023015"/>
    </source>
</evidence>
<dbReference type="GO" id="GO:0005829">
    <property type="term" value="C:cytosol"/>
    <property type="evidence" value="ECO:0007669"/>
    <property type="project" value="TreeGrafter"/>
</dbReference>
<comment type="caution">
    <text evidence="5">The sequence shown here is derived from an EMBL/GenBank/DDBJ whole genome shotgun (WGS) entry which is preliminary data.</text>
</comment>
<dbReference type="InterPro" id="IPR019888">
    <property type="entry name" value="Tscrpt_reg_AsnC-like"/>
</dbReference>
<dbReference type="InterPro" id="IPR011008">
    <property type="entry name" value="Dimeric_a/b-barrel"/>
</dbReference>
<dbReference type="SUPFAM" id="SSF46785">
    <property type="entry name" value="Winged helix' DNA-binding domain"/>
    <property type="match status" value="1"/>
</dbReference>
<evidence type="ECO:0000256" key="3">
    <source>
        <dbReference type="ARBA" id="ARBA00023163"/>
    </source>
</evidence>
<dbReference type="PANTHER" id="PTHR30154:SF34">
    <property type="entry name" value="TRANSCRIPTIONAL REGULATOR AZLB"/>
    <property type="match status" value="1"/>
</dbReference>
<dbReference type="SMART" id="SM00344">
    <property type="entry name" value="HTH_ASNC"/>
    <property type="match status" value="1"/>
</dbReference>
<name>A0A547P9U4_9SPHN</name>
<evidence type="ECO:0000313" key="5">
    <source>
        <dbReference type="EMBL" id="TRD10922.1"/>
    </source>
</evidence>
<dbReference type="InterPro" id="IPR036390">
    <property type="entry name" value="WH_DNA-bd_sf"/>
</dbReference>
<reference evidence="5 6" key="1">
    <citation type="submission" date="2019-06" db="EMBL/GenBank/DDBJ databases">
        <title>Erythrobacter insulae sp. nov., isolated from a tidal flat.</title>
        <authorList>
            <person name="Yoon J.-H."/>
        </authorList>
    </citation>
    <scope>NUCLEOTIDE SEQUENCE [LARGE SCALE GENOMIC DNA]</scope>
    <source>
        <strain evidence="5 6">JBTF-M21</strain>
    </source>
</reference>
<dbReference type="InterPro" id="IPR036388">
    <property type="entry name" value="WH-like_DNA-bd_sf"/>
</dbReference>
<organism evidence="5 6">
    <name type="scientific">Erythrobacter insulae</name>
    <dbReference type="NCBI Taxonomy" id="2584124"/>
    <lineage>
        <taxon>Bacteria</taxon>
        <taxon>Pseudomonadati</taxon>
        <taxon>Pseudomonadota</taxon>
        <taxon>Alphaproteobacteria</taxon>
        <taxon>Sphingomonadales</taxon>
        <taxon>Erythrobacteraceae</taxon>
        <taxon>Erythrobacter/Porphyrobacter group</taxon>
        <taxon>Erythrobacter</taxon>
    </lineage>
</organism>
<dbReference type="InterPro" id="IPR000485">
    <property type="entry name" value="AsnC-type_HTH_dom"/>
</dbReference>
<evidence type="ECO:0000256" key="2">
    <source>
        <dbReference type="ARBA" id="ARBA00023125"/>
    </source>
</evidence>
<keyword evidence="3" id="KW-0804">Transcription</keyword>
<dbReference type="PANTHER" id="PTHR30154">
    <property type="entry name" value="LEUCINE-RESPONSIVE REGULATORY PROTEIN"/>
    <property type="match status" value="1"/>
</dbReference>
<sequence>MKGRRIRFSMMFDGSIALFQQNVLAYIGEYMTNFVINECFKKENLQMDLDSFDLAILDIVQRDNQRSHGSIGTEVNLSASAVRRRLSAMRNAGIIVADVALIDPARRGLTFITSVTFDREDIQAYENFEKTMLAEPAVAQCYSVSGDYDFILLVFAETPAAYAAWGKRVLMPNPAIGRYSTAIVWSQVKFSTVVQPADETYP</sequence>
<dbReference type="EMBL" id="VHJK01000001">
    <property type="protein sequence ID" value="TRD10922.1"/>
    <property type="molecule type" value="Genomic_DNA"/>
</dbReference>
<dbReference type="AlphaFoldDB" id="A0A547P9U4"/>
<keyword evidence="1" id="KW-0805">Transcription regulation</keyword>
<dbReference type="GO" id="GO:0043200">
    <property type="term" value="P:response to amino acid"/>
    <property type="evidence" value="ECO:0007669"/>
    <property type="project" value="TreeGrafter"/>
</dbReference>
<evidence type="ECO:0000259" key="4">
    <source>
        <dbReference type="PROSITE" id="PS50956"/>
    </source>
</evidence>
<feature type="domain" description="HTH asnC-type" evidence="4">
    <location>
        <begin position="49"/>
        <end position="110"/>
    </location>
</feature>
<dbReference type="Proteomes" id="UP000316343">
    <property type="component" value="Unassembled WGS sequence"/>
</dbReference>
<dbReference type="InterPro" id="IPR019887">
    <property type="entry name" value="Tscrpt_reg_AsnC/Lrp_C"/>
</dbReference>
<dbReference type="GO" id="GO:0043565">
    <property type="term" value="F:sequence-specific DNA binding"/>
    <property type="evidence" value="ECO:0007669"/>
    <property type="project" value="InterPro"/>
</dbReference>
<protein>
    <submittedName>
        <fullName evidence="5">Lrp/AsnC family transcriptional regulator</fullName>
    </submittedName>
</protein>
<dbReference type="Gene3D" id="3.30.70.920">
    <property type="match status" value="1"/>
</dbReference>
<dbReference type="Gene3D" id="1.10.10.10">
    <property type="entry name" value="Winged helix-like DNA-binding domain superfamily/Winged helix DNA-binding domain"/>
    <property type="match status" value="1"/>
</dbReference>
<dbReference type="Pfam" id="PF01037">
    <property type="entry name" value="AsnC_trans_reg"/>
    <property type="match status" value="1"/>
</dbReference>
<dbReference type="OrthoDB" id="8590699at2"/>
<dbReference type="SUPFAM" id="SSF54909">
    <property type="entry name" value="Dimeric alpha+beta barrel"/>
    <property type="match status" value="1"/>
</dbReference>
<dbReference type="PROSITE" id="PS50956">
    <property type="entry name" value="HTH_ASNC_2"/>
    <property type="match status" value="1"/>
</dbReference>
<dbReference type="PRINTS" id="PR00033">
    <property type="entry name" value="HTHASNC"/>
</dbReference>
<keyword evidence="6" id="KW-1185">Reference proteome</keyword>
<proteinExistence type="predicted"/>
<accession>A0A547P9U4</accession>
<dbReference type="Pfam" id="PF13404">
    <property type="entry name" value="HTH_AsnC-type"/>
    <property type="match status" value="1"/>
</dbReference>
<keyword evidence="2" id="KW-0238">DNA-binding</keyword>
<gene>
    <name evidence="5" type="ORF">FGU71_02975</name>
</gene>